<organism evidence="3 4">
    <name type="scientific">Haematococcus lacustris</name>
    <name type="common">Green alga</name>
    <name type="synonym">Haematococcus pluvialis</name>
    <dbReference type="NCBI Taxonomy" id="44745"/>
    <lineage>
        <taxon>Eukaryota</taxon>
        <taxon>Viridiplantae</taxon>
        <taxon>Chlorophyta</taxon>
        <taxon>core chlorophytes</taxon>
        <taxon>Chlorophyceae</taxon>
        <taxon>CS clade</taxon>
        <taxon>Chlamydomonadales</taxon>
        <taxon>Haematococcaceae</taxon>
        <taxon>Haematococcus</taxon>
    </lineage>
</organism>
<proteinExistence type="predicted"/>
<sequence length="160" mass="17378">MTQTLMLILEKIGSKDRDFRYMATSDLQTELIQGKFKTDPETERKLCTALVNQLDDAGDISGLAVKCLGLLIRKVGELRAEDTIKVLCDKVVNVSTSNKQQQRDIASIALKTVISDIPGGNLAITGSAIIANKMLEAVGKVQCKLVPWEQQSLQSAGSQS</sequence>
<dbReference type="InterPro" id="IPR016024">
    <property type="entry name" value="ARM-type_fold"/>
</dbReference>
<protein>
    <submittedName>
        <fullName evidence="3">TIP120 domain-containing protein</fullName>
    </submittedName>
</protein>
<evidence type="ECO:0000256" key="1">
    <source>
        <dbReference type="ARBA" id="ARBA00022737"/>
    </source>
</evidence>
<evidence type="ECO:0000313" key="3">
    <source>
        <dbReference type="EMBL" id="GFH30374.1"/>
    </source>
</evidence>
<name>A0A6A0AE65_HAELA</name>
<dbReference type="EMBL" id="BLLF01004862">
    <property type="protein sequence ID" value="GFH30374.1"/>
    <property type="molecule type" value="Genomic_DNA"/>
</dbReference>
<dbReference type="GO" id="GO:0010265">
    <property type="term" value="P:SCF complex assembly"/>
    <property type="evidence" value="ECO:0007669"/>
    <property type="project" value="InterPro"/>
</dbReference>
<dbReference type="PANTHER" id="PTHR12696">
    <property type="entry name" value="TIP120"/>
    <property type="match status" value="1"/>
</dbReference>
<gene>
    <name evidence="3" type="ORF">HaLaN_29218</name>
</gene>
<dbReference type="AlphaFoldDB" id="A0A6A0AE65"/>
<keyword evidence="1" id="KW-0677">Repeat</keyword>
<comment type="caution">
    <text evidence="3">The sequence shown here is derived from an EMBL/GenBank/DDBJ whole genome shotgun (WGS) entry which is preliminary data.</text>
</comment>
<feature type="non-terminal residue" evidence="3">
    <location>
        <position position="1"/>
    </location>
</feature>
<evidence type="ECO:0000256" key="2">
    <source>
        <dbReference type="ARBA" id="ARBA00022786"/>
    </source>
</evidence>
<dbReference type="InterPro" id="IPR039852">
    <property type="entry name" value="CAND1/CAND2"/>
</dbReference>
<accession>A0A6A0AE65</accession>
<reference evidence="3 4" key="1">
    <citation type="submission" date="2020-02" db="EMBL/GenBank/DDBJ databases">
        <title>Draft genome sequence of Haematococcus lacustris strain NIES-144.</title>
        <authorList>
            <person name="Morimoto D."/>
            <person name="Nakagawa S."/>
            <person name="Yoshida T."/>
            <person name="Sawayama S."/>
        </authorList>
    </citation>
    <scope>NUCLEOTIDE SEQUENCE [LARGE SCALE GENOMIC DNA]</scope>
    <source>
        <strain evidence="3 4">NIES-144</strain>
    </source>
</reference>
<evidence type="ECO:0000313" key="4">
    <source>
        <dbReference type="Proteomes" id="UP000485058"/>
    </source>
</evidence>
<dbReference type="Gene3D" id="1.25.10.10">
    <property type="entry name" value="Leucine-rich Repeat Variant"/>
    <property type="match status" value="1"/>
</dbReference>
<dbReference type="InterPro" id="IPR011989">
    <property type="entry name" value="ARM-like"/>
</dbReference>
<dbReference type="SUPFAM" id="SSF48371">
    <property type="entry name" value="ARM repeat"/>
    <property type="match status" value="1"/>
</dbReference>
<keyword evidence="2" id="KW-0833">Ubl conjugation pathway</keyword>
<keyword evidence="4" id="KW-1185">Reference proteome</keyword>
<dbReference type="Proteomes" id="UP000485058">
    <property type="component" value="Unassembled WGS sequence"/>
</dbReference>